<proteinExistence type="inferred from homology"/>
<reference evidence="1" key="1">
    <citation type="submission" date="2022-04" db="EMBL/GenBank/DDBJ databases">
        <authorList>
            <person name="Hwangbo M."/>
            <person name="Wang B."/>
            <person name="Gill J.J."/>
            <person name="Chu K.-H."/>
            <person name="Young R."/>
        </authorList>
    </citation>
    <scope>NUCLEOTIDE SEQUENCE</scope>
</reference>
<dbReference type="PROSITE" id="PS51331">
    <property type="entry name" value="THYX"/>
    <property type="match status" value="1"/>
</dbReference>
<dbReference type="GO" id="GO:0006231">
    <property type="term" value="P:dTMP biosynthetic process"/>
    <property type="evidence" value="ECO:0007669"/>
    <property type="project" value="InterPro"/>
</dbReference>
<dbReference type="Pfam" id="PF02511">
    <property type="entry name" value="Thy1"/>
    <property type="match status" value="1"/>
</dbReference>
<dbReference type="Proteomes" id="UP001057233">
    <property type="component" value="Segment"/>
</dbReference>
<dbReference type="CDD" id="cd20175">
    <property type="entry name" value="ThyX"/>
    <property type="match status" value="1"/>
</dbReference>
<dbReference type="GO" id="GO:0004799">
    <property type="term" value="F:thymidylate synthase activity"/>
    <property type="evidence" value="ECO:0007669"/>
    <property type="project" value="TreeGrafter"/>
</dbReference>
<dbReference type="PANTHER" id="PTHR34934:SF1">
    <property type="entry name" value="FLAVIN-DEPENDENT THYMIDYLATE SYNTHASE"/>
    <property type="match status" value="1"/>
</dbReference>
<gene>
    <name evidence="1" type="ORF">Mbo2_058</name>
</gene>
<dbReference type="GO" id="GO:0050660">
    <property type="term" value="F:flavin adenine dinucleotide binding"/>
    <property type="evidence" value="ECO:0007669"/>
    <property type="project" value="InterPro"/>
</dbReference>
<evidence type="ECO:0000313" key="1">
    <source>
        <dbReference type="EMBL" id="URG17428.1"/>
    </source>
</evidence>
<name>A0A9E7IN49_9CAUD</name>
<accession>A0A9E7IN49</accession>
<dbReference type="InterPro" id="IPR003669">
    <property type="entry name" value="Thymidylate_synthase_ThyX"/>
</dbReference>
<dbReference type="Gene3D" id="3.30.1360.170">
    <property type="match status" value="1"/>
</dbReference>
<protein>
    <submittedName>
        <fullName evidence="1">Thymidylate synthase</fullName>
    </submittedName>
</protein>
<dbReference type="SUPFAM" id="SSF69796">
    <property type="entry name" value="Thymidylate synthase-complementing protein Thy1"/>
    <property type="match status" value="1"/>
</dbReference>
<evidence type="ECO:0000313" key="2">
    <source>
        <dbReference type="Proteomes" id="UP001057233"/>
    </source>
</evidence>
<dbReference type="InterPro" id="IPR036098">
    <property type="entry name" value="Thymidylate_synthase_ThyX_sf"/>
</dbReference>
<dbReference type="HAMAP" id="MF_01408">
    <property type="entry name" value="ThyX"/>
    <property type="match status" value="1"/>
</dbReference>
<dbReference type="GO" id="GO:0050797">
    <property type="term" value="F:thymidylate synthase (FAD) activity"/>
    <property type="evidence" value="ECO:0007669"/>
    <property type="project" value="InterPro"/>
</dbReference>
<dbReference type="GO" id="GO:0070402">
    <property type="term" value="F:NADPH binding"/>
    <property type="evidence" value="ECO:0007669"/>
    <property type="project" value="TreeGrafter"/>
</dbReference>
<keyword evidence="2" id="KW-1185">Reference proteome</keyword>
<dbReference type="EMBL" id="ON191531">
    <property type="protein sequence ID" value="URG17428.1"/>
    <property type="molecule type" value="Genomic_DNA"/>
</dbReference>
<dbReference type="PANTHER" id="PTHR34934">
    <property type="entry name" value="FLAVIN-DEPENDENT THYMIDYLATE SYNTHASE"/>
    <property type="match status" value="1"/>
</dbReference>
<dbReference type="NCBIfam" id="TIGR02170">
    <property type="entry name" value="thyX"/>
    <property type="match status" value="1"/>
</dbReference>
<sequence>MTERIATLDVQLVGFTVFQPPVDSEGEWIFTPDLRNELPLEVMGEPLFSGEALNEFAGRACYQAWSKSNPQTATNEGYLANILDHAHHSVLEHASVSLYIQGVSRSLTHELVRHRHFSPSQLSQRYVDSRDARLVVPPAFIDDNDYVLDTMVPSFELALRDYEFAVERRMARGDGRKEARQAARAYLPNMTETKLVITANYRAWLEFLIKRDSDAADVEIRQLARRCSRLLERHAPNVFGPKAREFWDTSAQQTAANA</sequence>
<organism evidence="1 2">
    <name type="scientific">Rhodococcus phage Mbo2</name>
    <dbReference type="NCBI Taxonomy" id="2936911"/>
    <lineage>
        <taxon>Viruses</taxon>
        <taxon>Duplodnaviria</taxon>
        <taxon>Heunggongvirae</taxon>
        <taxon>Uroviricota</taxon>
        <taxon>Caudoviricetes</taxon>
        <taxon>Caudoviricetes incertae sedis</taxon>
        <taxon>Mboduovirus</taxon>
        <taxon>Mboduovirus mbo2</taxon>
    </lineage>
</organism>